<dbReference type="InterPro" id="IPR039159">
    <property type="entry name" value="SAYSD1"/>
</dbReference>
<sequence length="114" mass="13075">MKKASFLQWSMLAVALSLWYAAAKIGFAAVYFILLCFVVIFTNLGRRQEGQGSAYSVFNNFQPIDGDLRMEQVEAEMRNMPIPRRNRFLEEFNEGEGQEEDQPSRDAKVVKFGL</sequence>
<keyword evidence="1" id="KW-0472">Membrane</keyword>
<name>L1JBC9_GUITC</name>
<dbReference type="AlphaFoldDB" id="L1JBC9"/>
<evidence type="ECO:0000256" key="1">
    <source>
        <dbReference type="SAM" id="Phobius"/>
    </source>
</evidence>
<keyword evidence="1" id="KW-0812">Transmembrane</keyword>
<dbReference type="KEGG" id="gtt:GUITHDRAFT_152715"/>
<dbReference type="PaxDb" id="55529-EKX45424"/>
<reference evidence="5" key="2">
    <citation type="submission" date="2012-11" db="EMBL/GenBank/DDBJ databases">
        <authorList>
            <person name="Kuo A."/>
            <person name="Curtis B.A."/>
            <person name="Tanifuji G."/>
            <person name="Burki F."/>
            <person name="Gruber A."/>
            <person name="Irimia M."/>
            <person name="Maruyama S."/>
            <person name="Arias M.C."/>
            <person name="Ball S.G."/>
            <person name="Gile G.H."/>
            <person name="Hirakawa Y."/>
            <person name="Hopkins J.F."/>
            <person name="Rensing S.A."/>
            <person name="Schmutz J."/>
            <person name="Symeonidi A."/>
            <person name="Elias M."/>
            <person name="Eveleigh R.J."/>
            <person name="Herman E.K."/>
            <person name="Klute M.J."/>
            <person name="Nakayama T."/>
            <person name="Obornik M."/>
            <person name="Reyes-Prieto A."/>
            <person name="Armbrust E.V."/>
            <person name="Aves S.J."/>
            <person name="Beiko R.G."/>
            <person name="Coutinho P."/>
            <person name="Dacks J.B."/>
            <person name="Durnford D.G."/>
            <person name="Fast N.M."/>
            <person name="Green B.R."/>
            <person name="Grisdale C."/>
            <person name="Hempe F."/>
            <person name="Henrissat B."/>
            <person name="Hoppner M.P."/>
            <person name="Ishida K.-I."/>
            <person name="Kim E."/>
            <person name="Koreny L."/>
            <person name="Kroth P.G."/>
            <person name="Liu Y."/>
            <person name="Malik S.-B."/>
            <person name="Maier U.G."/>
            <person name="McRose D."/>
            <person name="Mock T."/>
            <person name="Neilson J.A."/>
            <person name="Onodera N.T."/>
            <person name="Poole A.M."/>
            <person name="Pritham E.J."/>
            <person name="Richards T.A."/>
            <person name="Rocap G."/>
            <person name="Roy S.W."/>
            <person name="Sarai C."/>
            <person name="Schaack S."/>
            <person name="Shirato S."/>
            <person name="Slamovits C.H."/>
            <person name="Spencer D.F."/>
            <person name="Suzuki S."/>
            <person name="Worden A.Z."/>
            <person name="Zauner S."/>
            <person name="Barry K."/>
            <person name="Bell C."/>
            <person name="Bharti A.K."/>
            <person name="Crow J.A."/>
            <person name="Grimwood J."/>
            <person name="Kramer R."/>
            <person name="Lindquist E."/>
            <person name="Lucas S."/>
            <person name="Salamov A."/>
            <person name="McFadden G.I."/>
            <person name="Lane C.E."/>
            <person name="Keeling P.J."/>
            <person name="Gray M.W."/>
            <person name="Grigoriev I.V."/>
            <person name="Archibald J.M."/>
        </authorList>
    </citation>
    <scope>NUCLEOTIDE SEQUENCE</scope>
    <source>
        <strain evidence="5">CCMP2712</strain>
    </source>
</reference>
<dbReference type="PANTHER" id="PTHR13527">
    <property type="entry name" value="SAYSVFN DOMAIN-CONTAINING PROTEIN 1"/>
    <property type="match status" value="1"/>
</dbReference>
<protein>
    <recommendedName>
        <fullName evidence="2">SAYSvFN domain-containing protein</fullName>
    </recommendedName>
</protein>
<dbReference type="Proteomes" id="UP000011087">
    <property type="component" value="Unassembled WGS sequence"/>
</dbReference>
<reference evidence="4" key="3">
    <citation type="submission" date="2015-06" db="UniProtKB">
        <authorList>
            <consortium name="EnsemblProtists"/>
        </authorList>
    </citation>
    <scope>IDENTIFICATION</scope>
</reference>
<evidence type="ECO:0000313" key="3">
    <source>
        <dbReference type="EMBL" id="EKX45424.1"/>
    </source>
</evidence>
<feature type="non-terminal residue" evidence="3">
    <location>
        <position position="114"/>
    </location>
</feature>
<dbReference type="RefSeq" id="XP_005832404.1">
    <property type="nucleotide sequence ID" value="XM_005832347.1"/>
</dbReference>
<dbReference type="PANTHER" id="PTHR13527:SF0">
    <property type="entry name" value="SAYSVFN DOMAIN-CONTAINING PROTEIN 1"/>
    <property type="match status" value="1"/>
</dbReference>
<proteinExistence type="predicted"/>
<keyword evidence="5" id="KW-1185">Reference proteome</keyword>
<dbReference type="EMBL" id="JH992999">
    <property type="protein sequence ID" value="EKX45424.1"/>
    <property type="molecule type" value="Genomic_DNA"/>
</dbReference>
<dbReference type="HOGENOM" id="CLU_2127650_0_0_1"/>
<feature type="domain" description="SAYSvFN" evidence="2">
    <location>
        <begin position="16"/>
        <end position="77"/>
    </location>
</feature>
<dbReference type="GeneID" id="17302089"/>
<dbReference type="InterPro" id="IPR019387">
    <property type="entry name" value="SAYSvFN_dom"/>
</dbReference>
<dbReference type="OrthoDB" id="71310at2759"/>
<organism evidence="3">
    <name type="scientific">Guillardia theta (strain CCMP2712)</name>
    <name type="common">Cryptophyte</name>
    <dbReference type="NCBI Taxonomy" id="905079"/>
    <lineage>
        <taxon>Eukaryota</taxon>
        <taxon>Cryptophyceae</taxon>
        <taxon>Pyrenomonadales</taxon>
        <taxon>Geminigeraceae</taxon>
        <taxon>Guillardia</taxon>
    </lineage>
</organism>
<accession>L1JBC9</accession>
<feature type="transmembrane region" description="Helical" evidence="1">
    <location>
        <begin position="27"/>
        <end position="45"/>
    </location>
</feature>
<gene>
    <name evidence="3" type="ORF">GUITHDRAFT_152715</name>
</gene>
<reference evidence="3 5" key="1">
    <citation type="journal article" date="2012" name="Nature">
        <title>Algal genomes reveal evolutionary mosaicism and the fate of nucleomorphs.</title>
        <authorList>
            <consortium name="DOE Joint Genome Institute"/>
            <person name="Curtis B.A."/>
            <person name="Tanifuji G."/>
            <person name="Burki F."/>
            <person name="Gruber A."/>
            <person name="Irimia M."/>
            <person name="Maruyama S."/>
            <person name="Arias M.C."/>
            <person name="Ball S.G."/>
            <person name="Gile G.H."/>
            <person name="Hirakawa Y."/>
            <person name="Hopkins J.F."/>
            <person name="Kuo A."/>
            <person name="Rensing S.A."/>
            <person name="Schmutz J."/>
            <person name="Symeonidi A."/>
            <person name="Elias M."/>
            <person name="Eveleigh R.J."/>
            <person name="Herman E.K."/>
            <person name="Klute M.J."/>
            <person name="Nakayama T."/>
            <person name="Obornik M."/>
            <person name="Reyes-Prieto A."/>
            <person name="Armbrust E.V."/>
            <person name="Aves S.J."/>
            <person name="Beiko R.G."/>
            <person name="Coutinho P."/>
            <person name="Dacks J.B."/>
            <person name="Durnford D.G."/>
            <person name="Fast N.M."/>
            <person name="Green B.R."/>
            <person name="Grisdale C.J."/>
            <person name="Hempel F."/>
            <person name="Henrissat B."/>
            <person name="Hoppner M.P."/>
            <person name="Ishida K."/>
            <person name="Kim E."/>
            <person name="Koreny L."/>
            <person name="Kroth P.G."/>
            <person name="Liu Y."/>
            <person name="Malik S.B."/>
            <person name="Maier U.G."/>
            <person name="McRose D."/>
            <person name="Mock T."/>
            <person name="Neilson J.A."/>
            <person name="Onodera N.T."/>
            <person name="Poole A.M."/>
            <person name="Pritham E.J."/>
            <person name="Richards T.A."/>
            <person name="Rocap G."/>
            <person name="Roy S.W."/>
            <person name="Sarai C."/>
            <person name="Schaack S."/>
            <person name="Shirato S."/>
            <person name="Slamovits C.H."/>
            <person name="Spencer D.F."/>
            <person name="Suzuki S."/>
            <person name="Worden A.Z."/>
            <person name="Zauner S."/>
            <person name="Barry K."/>
            <person name="Bell C."/>
            <person name="Bharti A.K."/>
            <person name="Crow J.A."/>
            <person name="Grimwood J."/>
            <person name="Kramer R."/>
            <person name="Lindquist E."/>
            <person name="Lucas S."/>
            <person name="Salamov A."/>
            <person name="McFadden G.I."/>
            <person name="Lane C.E."/>
            <person name="Keeling P.J."/>
            <person name="Gray M.W."/>
            <person name="Grigoriev I.V."/>
            <person name="Archibald J.M."/>
        </authorList>
    </citation>
    <scope>NUCLEOTIDE SEQUENCE</scope>
    <source>
        <strain evidence="3 5">CCMP2712</strain>
    </source>
</reference>
<evidence type="ECO:0000259" key="2">
    <source>
        <dbReference type="Pfam" id="PF10260"/>
    </source>
</evidence>
<evidence type="ECO:0000313" key="4">
    <source>
        <dbReference type="EnsemblProtists" id="EKX45424"/>
    </source>
</evidence>
<evidence type="ECO:0000313" key="5">
    <source>
        <dbReference type="Proteomes" id="UP000011087"/>
    </source>
</evidence>
<keyword evidence="1" id="KW-1133">Transmembrane helix</keyword>
<dbReference type="EnsemblProtists" id="EKX45424">
    <property type="protein sequence ID" value="EKX45424"/>
    <property type="gene ID" value="GUITHDRAFT_152715"/>
</dbReference>
<dbReference type="Pfam" id="PF10260">
    <property type="entry name" value="SAYSvFN"/>
    <property type="match status" value="1"/>
</dbReference>